<feature type="region of interest" description="Disordered" evidence="1">
    <location>
        <begin position="443"/>
        <end position="470"/>
    </location>
</feature>
<dbReference type="GeneID" id="78773302"/>
<sequence>MLLVLEEFSGNPVAKDLLDAVIELANLFAKPLHLSTAGVGDVDSEQCCNKLSPTSNLGRSLANLQKKRKVSRKPPEENGRSLANLREADGLSQTSGNGRSLANLQKKTEGLSQTSEKQTVSRKPLEMDGLSQTSGNGRSLANLQKKTEGLSQTSEKQTVSRKPLEMDGLSQTSGNGRSLVNLRKKEGRSLEHLRKSTCPVLKCTRHRAVSGSKYGSLDYNRPRAESWINGWIPGNIRHRAVFVDQQMDPWYSQLPVCEGSTTDAEVDIKSENMIVGSNAISIPLGLTSNVEDVTMVGTTSTQPTGKEFGSDNSPGNGDERMKLIGQTNDFIGGRCGSSRRFGTIGPSTYEKQKKTCDGIREKSSERKPFGLATTVDYTESGTSASEDGSRNPVATILPETEKDRRLLSVKKGELAEVGSQMQKSCSAENNYVRFNSSNRWKCRRPTTKPTLRLPHPWEDAPSKEETVKEERRRLFPGTFRKQGVIVK</sequence>
<evidence type="ECO:0000313" key="3">
    <source>
        <dbReference type="Proteomes" id="UP000483820"/>
    </source>
</evidence>
<accession>A0A6A5HNX1</accession>
<organism evidence="2 3">
    <name type="scientific">Caenorhabditis remanei</name>
    <name type="common">Caenorhabditis vulgaris</name>
    <dbReference type="NCBI Taxonomy" id="31234"/>
    <lineage>
        <taxon>Eukaryota</taxon>
        <taxon>Metazoa</taxon>
        <taxon>Ecdysozoa</taxon>
        <taxon>Nematoda</taxon>
        <taxon>Chromadorea</taxon>
        <taxon>Rhabditida</taxon>
        <taxon>Rhabditina</taxon>
        <taxon>Rhabditomorpha</taxon>
        <taxon>Rhabditoidea</taxon>
        <taxon>Rhabditidae</taxon>
        <taxon>Peloderinae</taxon>
        <taxon>Caenorhabditis</taxon>
    </lineage>
</organism>
<feature type="compositionally biased region" description="Polar residues" evidence="1">
    <location>
        <begin position="91"/>
        <end position="118"/>
    </location>
</feature>
<reference evidence="2 3" key="1">
    <citation type="submission" date="2019-12" db="EMBL/GenBank/DDBJ databases">
        <title>Chromosome-level assembly of the Caenorhabditis remanei genome.</title>
        <authorList>
            <person name="Teterina A.A."/>
            <person name="Willis J.H."/>
            <person name="Phillips P.C."/>
        </authorList>
    </citation>
    <scope>NUCLEOTIDE SEQUENCE [LARGE SCALE GENOMIC DNA]</scope>
    <source>
        <strain evidence="2 3">PX506</strain>
        <tissue evidence="2">Whole organism</tissue>
    </source>
</reference>
<dbReference type="RefSeq" id="XP_053591748.1">
    <property type="nucleotide sequence ID" value="XM_053723103.1"/>
</dbReference>
<evidence type="ECO:0000256" key="1">
    <source>
        <dbReference type="SAM" id="MobiDB-lite"/>
    </source>
</evidence>
<feature type="compositionally biased region" description="Basic and acidic residues" evidence="1">
    <location>
        <begin position="350"/>
        <end position="361"/>
    </location>
</feature>
<evidence type="ECO:0000313" key="2">
    <source>
        <dbReference type="EMBL" id="KAF1769930.1"/>
    </source>
</evidence>
<dbReference type="Proteomes" id="UP000483820">
    <property type="component" value="Chromosome I"/>
</dbReference>
<protein>
    <submittedName>
        <fullName evidence="2">Uncharacterized protein</fullName>
    </submittedName>
</protein>
<feature type="region of interest" description="Disordered" evidence="1">
    <location>
        <begin position="342"/>
        <end position="361"/>
    </location>
</feature>
<feature type="compositionally biased region" description="Basic and acidic residues" evidence="1">
    <location>
        <begin position="455"/>
        <end position="470"/>
    </location>
</feature>
<dbReference type="AlphaFoldDB" id="A0A6A5HNX1"/>
<feature type="compositionally biased region" description="Polar residues" evidence="1">
    <location>
        <begin position="169"/>
        <end position="178"/>
    </location>
</feature>
<feature type="compositionally biased region" description="Polar residues" evidence="1">
    <location>
        <begin position="130"/>
        <end position="157"/>
    </location>
</feature>
<feature type="region of interest" description="Disordered" evidence="1">
    <location>
        <begin position="64"/>
        <end position="181"/>
    </location>
</feature>
<proteinExistence type="predicted"/>
<dbReference type="EMBL" id="WUAV01000001">
    <property type="protein sequence ID" value="KAF1769930.1"/>
    <property type="molecule type" value="Genomic_DNA"/>
</dbReference>
<name>A0A6A5HNX1_CAERE</name>
<comment type="caution">
    <text evidence="2">The sequence shown here is derived from an EMBL/GenBank/DDBJ whole genome shotgun (WGS) entry which is preliminary data.</text>
</comment>
<dbReference type="KEGG" id="crq:GCK72_001747"/>
<gene>
    <name evidence="2" type="ORF">GCK72_001747</name>
</gene>
<dbReference type="CTD" id="78773302"/>